<dbReference type="GO" id="GO:0015937">
    <property type="term" value="P:coenzyme A biosynthetic process"/>
    <property type="evidence" value="ECO:0007669"/>
    <property type="project" value="UniProtKB-ARBA"/>
</dbReference>
<gene>
    <name evidence="2" type="primary">coaBC_36</name>
    <name evidence="2" type="ORF">SDC9_200914</name>
</gene>
<dbReference type="GO" id="GO:0003824">
    <property type="term" value="F:catalytic activity"/>
    <property type="evidence" value="ECO:0007669"/>
    <property type="project" value="UniProtKB-ARBA"/>
</dbReference>
<dbReference type="InterPro" id="IPR035929">
    <property type="entry name" value="CoaB-like_sf"/>
</dbReference>
<comment type="caution">
    <text evidence="2">The sequence shown here is derived from an EMBL/GenBank/DDBJ whole genome shotgun (WGS) entry which is preliminary data.</text>
</comment>
<feature type="domain" description="DNA/pantothenate metabolism flavoprotein C-terminal" evidence="1">
    <location>
        <begin position="2"/>
        <end position="111"/>
    </location>
</feature>
<evidence type="ECO:0000313" key="2">
    <source>
        <dbReference type="EMBL" id="MPN53250.1"/>
    </source>
</evidence>
<proteinExistence type="predicted"/>
<name>A0A645IQL7_9ZZZZ</name>
<dbReference type="Gene3D" id="3.40.50.10300">
    <property type="entry name" value="CoaB-like"/>
    <property type="match status" value="1"/>
</dbReference>
<dbReference type="SUPFAM" id="SSF102645">
    <property type="entry name" value="CoaB-like"/>
    <property type="match status" value="1"/>
</dbReference>
<evidence type="ECO:0000259" key="1">
    <source>
        <dbReference type="Pfam" id="PF04127"/>
    </source>
</evidence>
<dbReference type="AlphaFoldDB" id="A0A645IQL7"/>
<dbReference type="EMBL" id="VSSQ01120168">
    <property type="protein sequence ID" value="MPN53250.1"/>
    <property type="molecule type" value="Genomic_DNA"/>
</dbReference>
<protein>
    <submittedName>
        <fullName evidence="2">Coenzyme A biosynthesis bifunctional protein CoaBC</fullName>
    </submittedName>
</protein>
<dbReference type="InterPro" id="IPR007085">
    <property type="entry name" value="DNA/pantothenate-metab_flavo_C"/>
</dbReference>
<accession>A0A645IQL7</accession>
<reference evidence="2" key="1">
    <citation type="submission" date="2019-08" db="EMBL/GenBank/DDBJ databases">
        <authorList>
            <person name="Kucharzyk K."/>
            <person name="Murdoch R.W."/>
            <person name="Higgins S."/>
            <person name="Loffler F."/>
        </authorList>
    </citation>
    <scope>NUCLEOTIDE SEQUENCE</scope>
</reference>
<dbReference type="Pfam" id="PF04127">
    <property type="entry name" value="DFP"/>
    <property type="match status" value="1"/>
</dbReference>
<sequence length="118" mass="12396">MRKEDTGTQVTLTLPENPDILAGLVHRRRPGQLVVGFAAETAENQQALLALGRQKLARKGADLLAVNAVGWSEGFETTENTLYVLAAGGELVATASGSKREAADGLLDAIVAARQARS</sequence>
<organism evidence="2">
    <name type="scientific">bioreactor metagenome</name>
    <dbReference type="NCBI Taxonomy" id="1076179"/>
    <lineage>
        <taxon>unclassified sequences</taxon>
        <taxon>metagenomes</taxon>
        <taxon>ecological metagenomes</taxon>
    </lineage>
</organism>